<keyword evidence="1" id="KW-0812">Transmembrane</keyword>
<proteinExistence type="predicted"/>
<name>A0A914QCA0_9BILA</name>
<dbReference type="AlphaFoldDB" id="A0A914QCA0"/>
<protein>
    <submittedName>
        <fullName evidence="3">Rab-GAP TBC domain-containing protein</fullName>
    </submittedName>
</protein>
<evidence type="ECO:0000256" key="1">
    <source>
        <dbReference type="SAM" id="Phobius"/>
    </source>
</evidence>
<feature type="transmembrane region" description="Helical" evidence="1">
    <location>
        <begin position="219"/>
        <end position="239"/>
    </location>
</feature>
<organism evidence="2 3">
    <name type="scientific">Panagrolaimus davidi</name>
    <dbReference type="NCBI Taxonomy" id="227884"/>
    <lineage>
        <taxon>Eukaryota</taxon>
        <taxon>Metazoa</taxon>
        <taxon>Ecdysozoa</taxon>
        <taxon>Nematoda</taxon>
        <taxon>Chromadorea</taxon>
        <taxon>Rhabditida</taxon>
        <taxon>Tylenchina</taxon>
        <taxon>Panagrolaimomorpha</taxon>
        <taxon>Panagrolaimoidea</taxon>
        <taxon>Panagrolaimidae</taxon>
        <taxon>Panagrolaimus</taxon>
    </lineage>
</organism>
<keyword evidence="2" id="KW-1185">Reference proteome</keyword>
<dbReference type="Proteomes" id="UP000887578">
    <property type="component" value="Unplaced"/>
</dbReference>
<sequence length="269" mass="30707">MSEIAKKGCYTNREKTLPATIKWIPKPIDNFEILCQILIEYRSGDQQQPPFAEMIKQIIQNSKATDISIIKTSSPTTSSTTFLAWISSISNYAIFLGKTSSRQFTHRQSLLLKIPFYDFESGGKDWFLAAIFLAEKCNAKKTSEILSTICSSSIINIRSFWAAAHESLKEFIDYLASDLWPIICKFNVVGIEKPRFGIFVNFVYRAGIGLMDFKDVEEYILIAILGGKIAVIVYFISYWNQLKMASNERLSINKILQCYLKIQDDIKKL</sequence>
<dbReference type="WBParaSite" id="PDA_v2.g29237.t1">
    <property type="protein sequence ID" value="PDA_v2.g29237.t1"/>
    <property type="gene ID" value="PDA_v2.g29237"/>
</dbReference>
<evidence type="ECO:0000313" key="3">
    <source>
        <dbReference type="WBParaSite" id="PDA_v2.g29237.t1"/>
    </source>
</evidence>
<accession>A0A914QCA0</accession>
<evidence type="ECO:0000313" key="2">
    <source>
        <dbReference type="Proteomes" id="UP000887578"/>
    </source>
</evidence>
<keyword evidence="1" id="KW-1133">Transmembrane helix</keyword>
<keyword evidence="1" id="KW-0472">Membrane</keyword>
<reference evidence="3" key="1">
    <citation type="submission" date="2022-11" db="UniProtKB">
        <authorList>
            <consortium name="WormBaseParasite"/>
        </authorList>
    </citation>
    <scope>IDENTIFICATION</scope>
</reference>